<dbReference type="InterPro" id="IPR000700">
    <property type="entry name" value="PAS-assoc_C"/>
</dbReference>
<dbReference type="InterPro" id="IPR013767">
    <property type="entry name" value="PAS_fold"/>
</dbReference>
<dbReference type="STRING" id="1121393.SAMN02745216_02416"/>
<dbReference type="SUPFAM" id="SSF55874">
    <property type="entry name" value="ATPase domain of HSP90 chaperone/DNA topoisomerase II/histidine kinase"/>
    <property type="match status" value="1"/>
</dbReference>
<evidence type="ECO:0000256" key="2">
    <source>
        <dbReference type="ARBA" id="ARBA00012438"/>
    </source>
</evidence>
<dbReference type="InterPro" id="IPR001789">
    <property type="entry name" value="Sig_transdc_resp-reg_receiver"/>
</dbReference>
<reference evidence="16" key="1">
    <citation type="submission" date="2016-11" db="EMBL/GenBank/DDBJ databases">
        <authorList>
            <person name="Varghese N."/>
            <person name="Submissions S."/>
        </authorList>
    </citation>
    <scope>NUCLEOTIDE SEQUENCE [LARGE SCALE GENOMIC DNA]</scope>
    <source>
        <strain evidence="16">DSM 16219</strain>
    </source>
</reference>
<evidence type="ECO:0000256" key="6">
    <source>
        <dbReference type="ARBA" id="ARBA00022777"/>
    </source>
</evidence>
<gene>
    <name evidence="15" type="ORF">SAMN02745216_02416</name>
</gene>
<dbReference type="InterPro" id="IPR003594">
    <property type="entry name" value="HATPase_dom"/>
</dbReference>
<evidence type="ECO:0000256" key="5">
    <source>
        <dbReference type="ARBA" id="ARBA00022741"/>
    </source>
</evidence>
<evidence type="ECO:0000259" key="11">
    <source>
        <dbReference type="PROSITE" id="PS50109"/>
    </source>
</evidence>
<evidence type="ECO:0000259" key="13">
    <source>
        <dbReference type="PROSITE" id="PS50112"/>
    </source>
</evidence>
<comment type="catalytic activity">
    <reaction evidence="1">
        <text>ATP + protein L-histidine = ADP + protein N-phospho-L-histidine.</text>
        <dbReference type="EC" id="2.7.13.3"/>
    </reaction>
</comment>
<dbReference type="SMART" id="SM00387">
    <property type="entry name" value="HATPase_c"/>
    <property type="match status" value="1"/>
</dbReference>
<dbReference type="SMART" id="SM00388">
    <property type="entry name" value="HisKA"/>
    <property type="match status" value="1"/>
</dbReference>
<evidence type="ECO:0000256" key="10">
    <source>
        <dbReference type="SAM" id="Coils"/>
    </source>
</evidence>
<dbReference type="InterPro" id="IPR000014">
    <property type="entry name" value="PAS"/>
</dbReference>
<evidence type="ECO:0000256" key="1">
    <source>
        <dbReference type="ARBA" id="ARBA00000085"/>
    </source>
</evidence>
<feature type="domain" description="Histidine kinase" evidence="11">
    <location>
        <begin position="747"/>
        <end position="969"/>
    </location>
</feature>
<accession>A0A1M6MRV4</accession>
<evidence type="ECO:0000256" key="8">
    <source>
        <dbReference type="ARBA" id="ARBA00023012"/>
    </source>
</evidence>
<evidence type="ECO:0000259" key="14">
    <source>
        <dbReference type="PROSITE" id="PS50113"/>
    </source>
</evidence>
<dbReference type="RefSeq" id="WP_073476073.1">
    <property type="nucleotide sequence ID" value="NZ_FQZU01000013.1"/>
</dbReference>
<dbReference type="PROSITE" id="PS50109">
    <property type="entry name" value="HIS_KIN"/>
    <property type="match status" value="1"/>
</dbReference>
<dbReference type="SUPFAM" id="SSF55785">
    <property type="entry name" value="PYP-like sensor domain (PAS domain)"/>
    <property type="match status" value="4"/>
</dbReference>
<keyword evidence="3 9" id="KW-0597">Phosphoprotein</keyword>
<evidence type="ECO:0000256" key="4">
    <source>
        <dbReference type="ARBA" id="ARBA00022679"/>
    </source>
</evidence>
<dbReference type="InterPro" id="IPR003661">
    <property type="entry name" value="HisK_dim/P_dom"/>
</dbReference>
<dbReference type="PRINTS" id="PR00344">
    <property type="entry name" value="BCTRLSENSOR"/>
</dbReference>
<dbReference type="GO" id="GO:0005524">
    <property type="term" value="F:ATP binding"/>
    <property type="evidence" value="ECO:0007669"/>
    <property type="project" value="UniProtKB-KW"/>
</dbReference>
<dbReference type="CDD" id="cd00082">
    <property type="entry name" value="HisKA"/>
    <property type="match status" value="1"/>
</dbReference>
<name>A0A1M6MRV4_9BACT</name>
<dbReference type="SUPFAM" id="SSF52172">
    <property type="entry name" value="CheY-like"/>
    <property type="match status" value="1"/>
</dbReference>
<dbReference type="PANTHER" id="PTHR43065">
    <property type="entry name" value="SENSOR HISTIDINE KINASE"/>
    <property type="match status" value="1"/>
</dbReference>
<dbReference type="InterPro" id="IPR011006">
    <property type="entry name" value="CheY-like_superfamily"/>
</dbReference>
<evidence type="ECO:0000256" key="7">
    <source>
        <dbReference type="ARBA" id="ARBA00022840"/>
    </source>
</evidence>
<keyword evidence="16" id="KW-1185">Reference proteome</keyword>
<dbReference type="InterPro" id="IPR004358">
    <property type="entry name" value="Sig_transdc_His_kin-like_C"/>
</dbReference>
<dbReference type="PANTHER" id="PTHR43065:SF42">
    <property type="entry name" value="TWO-COMPONENT SENSOR PPRA"/>
    <property type="match status" value="1"/>
</dbReference>
<feature type="domain" description="Response regulatory" evidence="12">
    <location>
        <begin position="990"/>
        <end position="1106"/>
    </location>
</feature>
<dbReference type="Gene3D" id="3.30.565.10">
    <property type="entry name" value="Histidine kinase-like ATPase, C-terminal domain"/>
    <property type="match status" value="1"/>
</dbReference>
<keyword evidence="8" id="KW-0902">Two-component regulatory system</keyword>
<dbReference type="PROSITE" id="PS50110">
    <property type="entry name" value="RESPONSE_REGULATORY"/>
    <property type="match status" value="1"/>
</dbReference>
<evidence type="ECO:0000256" key="9">
    <source>
        <dbReference type="PROSITE-ProRule" id="PRU00169"/>
    </source>
</evidence>
<feature type="domain" description="PAS" evidence="13">
    <location>
        <begin position="156"/>
        <end position="217"/>
    </location>
</feature>
<dbReference type="InterPro" id="IPR005467">
    <property type="entry name" value="His_kinase_dom"/>
</dbReference>
<organism evidence="15 16">
    <name type="scientific">Desulfatibacillum alkenivorans DSM 16219</name>
    <dbReference type="NCBI Taxonomy" id="1121393"/>
    <lineage>
        <taxon>Bacteria</taxon>
        <taxon>Pseudomonadati</taxon>
        <taxon>Thermodesulfobacteriota</taxon>
        <taxon>Desulfobacteria</taxon>
        <taxon>Desulfobacterales</taxon>
        <taxon>Desulfatibacillaceae</taxon>
        <taxon>Desulfatibacillum</taxon>
    </lineage>
</organism>
<dbReference type="InterPro" id="IPR001610">
    <property type="entry name" value="PAC"/>
</dbReference>
<keyword evidence="7" id="KW-0067">ATP-binding</keyword>
<dbReference type="InterPro" id="IPR036097">
    <property type="entry name" value="HisK_dim/P_sf"/>
</dbReference>
<evidence type="ECO:0000313" key="15">
    <source>
        <dbReference type="EMBL" id="SHJ86129.1"/>
    </source>
</evidence>
<dbReference type="EMBL" id="FQZU01000013">
    <property type="protein sequence ID" value="SHJ86129.1"/>
    <property type="molecule type" value="Genomic_DNA"/>
</dbReference>
<dbReference type="InterPro" id="IPR036890">
    <property type="entry name" value="HATPase_C_sf"/>
</dbReference>
<evidence type="ECO:0000256" key="3">
    <source>
        <dbReference type="ARBA" id="ARBA00022553"/>
    </source>
</evidence>
<dbReference type="Pfam" id="PF13426">
    <property type="entry name" value="PAS_9"/>
    <property type="match status" value="2"/>
</dbReference>
<dbReference type="Gene3D" id="3.30.450.20">
    <property type="entry name" value="PAS domain"/>
    <property type="match status" value="4"/>
</dbReference>
<dbReference type="SMART" id="SM00091">
    <property type="entry name" value="PAS"/>
    <property type="match status" value="4"/>
</dbReference>
<sequence>MHQGHLNEDFARKSAELEKKLREYRSAAQKYHALFQQFPFGITISDENGGILETNVVAEELLGILKEEHESKSINPEDWNIIRPDGSPMPLEEWAAVVALRENRVVSKVMGVVGQDGAAAWFNVAAAPLHLKGYGVVITYHNITDKIQTEQALKDSEKRFQMFFENAPLGYQSLDENGCFIQVNQTWLQILGYAREEVIGRPFSDFLHPDWKEHFKENFPRFKAIGEILGVEFYMRKKDGAFILVSFNGKIGKDAKGDFKQTHCILQDITEQKRTQDALEKRLLALTRPMENPEDVQLQDLFSIKDLQNFQDQFSAAMQVASVITTPAGEPVTTPSNFTRLCSDLIRSTEIGRANCYKSDAILGAHHQNGPFVRPCLSGGLWDAGASITVGGKHLANWLIGQVRDETQTEEGIRAYARTIGADEEECAKAFWETPSMKVEAFQRIADLLYTFANTLSDMAFQNLQQARFIGERKQAEEAIKRHQSLHSKLVANIGDVIVIIDQEGVNRYKSANIEKHFGWKPEDVVGKSTWDNVHPEDIEEAKEFFLNLAREPDKTGVLECRYRRKDGAFRWIEFTGVSLFHDPDINGILGNYHDITERKEAEKSLRESEARFKALHNASFGGIAIHDKGVILDCNKGLSDISGYSAEELIGMDGLLLIAEQSRDLVMGNILAGYEKPYEAMGVRKNGEEFPIRLEARNIPYQGKQVRVVEFRDITESKAAEAEREKLQSQLLQAQKMESVGRLAGGVAHDFNNMLSVIIGHAEMAMDEMDPANPIFADLSEIFSAAQRSADITRQLLAFARKQTIAPKVLDLNHTVEGMLKMLRRLIGEDIDLVWAPHNNLWAVNMDPTQIDQILANLCVNARDAIDGVGKIVIETSKVSITDSPDKDSEARPGDYVVLAISDDGKGMDFQTQEKLFEPFFSTKDVDKGTGLGLAMVYGIVKQNKGFITVQSEVGQGATFKIHLPKHTAPVARAPKKSAEAPAAKGHEMILVVEDEPAILNMARLMLEQLGYKILAANSPSQAIQLAKDPPGEIRLVITDVIMPNMNGRELEERLRMMHPNIKTLFMSGYTANVIAQHGVLDKEIRFLKKPFTKKILAARVREALDGSD</sequence>
<keyword evidence="6" id="KW-0418">Kinase</keyword>
<feature type="domain" description="PAS" evidence="13">
    <location>
        <begin position="624"/>
        <end position="652"/>
    </location>
</feature>
<keyword evidence="4" id="KW-0808">Transferase</keyword>
<dbReference type="Pfam" id="PF02518">
    <property type="entry name" value="HATPase_c"/>
    <property type="match status" value="1"/>
</dbReference>
<dbReference type="Proteomes" id="UP000183994">
    <property type="component" value="Unassembled WGS sequence"/>
</dbReference>
<dbReference type="SMART" id="SM00448">
    <property type="entry name" value="REC"/>
    <property type="match status" value="1"/>
</dbReference>
<dbReference type="EC" id="2.7.13.3" evidence="2"/>
<evidence type="ECO:0000313" key="16">
    <source>
        <dbReference type="Proteomes" id="UP000183994"/>
    </source>
</evidence>
<dbReference type="GO" id="GO:0006355">
    <property type="term" value="P:regulation of DNA-templated transcription"/>
    <property type="evidence" value="ECO:0007669"/>
    <property type="project" value="InterPro"/>
</dbReference>
<dbReference type="Pfam" id="PF00072">
    <property type="entry name" value="Response_reg"/>
    <property type="match status" value="1"/>
</dbReference>
<dbReference type="Pfam" id="PF10114">
    <property type="entry name" value="PocR"/>
    <property type="match status" value="1"/>
</dbReference>
<dbReference type="SUPFAM" id="SSF47384">
    <property type="entry name" value="Homodimeric domain of signal transducing histidine kinase"/>
    <property type="match status" value="1"/>
</dbReference>
<feature type="domain" description="PAC" evidence="14">
    <location>
        <begin position="229"/>
        <end position="281"/>
    </location>
</feature>
<dbReference type="Gene3D" id="1.10.287.130">
    <property type="match status" value="1"/>
</dbReference>
<dbReference type="Gene3D" id="3.40.50.2300">
    <property type="match status" value="1"/>
</dbReference>
<dbReference type="SMART" id="SM00086">
    <property type="entry name" value="PAC"/>
    <property type="match status" value="3"/>
</dbReference>
<proteinExistence type="predicted"/>
<dbReference type="InterPro" id="IPR018771">
    <property type="entry name" value="PocR_dom"/>
</dbReference>
<dbReference type="InterPro" id="IPR035965">
    <property type="entry name" value="PAS-like_dom_sf"/>
</dbReference>
<feature type="domain" description="PAS" evidence="13">
    <location>
        <begin position="27"/>
        <end position="85"/>
    </location>
</feature>
<dbReference type="AlphaFoldDB" id="A0A1M6MRV4"/>
<feature type="coiled-coil region" evidence="10">
    <location>
        <begin position="7"/>
        <end position="34"/>
    </location>
</feature>
<dbReference type="PROSITE" id="PS50113">
    <property type="entry name" value="PAC"/>
    <property type="match status" value="2"/>
</dbReference>
<dbReference type="NCBIfam" id="TIGR00229">
    <property type="entry name" value="sensory_box"/>
    <property type="match status" value="4"/>
</dbReference>
<dbReference type="OrthoDB" id="9806821at2"/>
<protein>
    <recommendedName>
        <fullName evidence="2">histidine kinase</fullName>
        <ecNumber evidence="2">2.7.13.3</ecNumber>
    </recommendedName>
</protein>
<feature type="modified residue" description="4-aspartylphosphate" evidence="9">
    <location>
        <position position="1041"/>
    </location>
</feature>
<keyword evidence="10" id="KW-0175">Coiled coil</keyword>
<dbReference type="Pfam" id="PF00512">
    <property type="entry name" value="HisKA"/>
    <property type="match status" value="1"/>
</dbReference>
<keyword evidence="5" id="KW-0547">Nucleotide-binding</keyword>
<dbReference type="Pfam" id="PF00989">
    <property type="entry name" value="PAS"/>
    <property type="match status" value="1"/>
</dbReference>
<feature type="domain" description="PAC" evidence="14">
    <location>
        <begin position="557"/>
        <end position="608"/>
    </location>
</feature>
<dbReference type="GO" id="GO:0000155">
    <property type="term" value="F:phosphorelay sensor kinase activity"/>
    <property type="evidence" value="ECO:0007669"/>
    <property type="project" value="InterPro"/>
</dbReference>
<dbReference type="CDD" id="cd00130">
    <property type="entry name" value="PAS"/>
    <property type="match status" value="3"/>
</dbReference>
<feature type="domain" description="PAS" evidence="13">
    <location>
        <begin position="483"/>
        <end position="554"/>
    </location>
</feature>
<evidence type="ECO:0000259" key="12">
    <source>
        <dbReference type="PROSITE" id="PS50110"/>
    </source>
</evidence>
<dbReference type="PROSITE" id="PS50112">
    <property type="entry name" value="PAS"/>
    <property type="match status" value="4"/>
</dbReference>